<dbReference type="InterPro" id="IPR000433">
    <property type="entry name" value="Znf_ZZ"/>
</dbReference>
<dbReference type="Pfam" id="PF20266">
    <property type="entry name" value="Mab-21_C"/>
    <property type="match status" value="1"/>
</dbReference>
<proteinExistence type="inferred from homology"/>
<comment type="cofactor">
    <cofactor evidence="1">
        <name>Mg(2+)</name>
        <dbReference type="ChEBI" id="CHEBI:18420"/>
    </cofactor>
</comment>
<dbReference type="SMART" id="SM01265">
    <property type="entry name" value="Mab-21"/>
    <property type="match status" value="1"/>
</dbReference>
<keyword evidence="5" id="KW-0479">Metal-binding</keyword>
<dbReference type="Pfam" id="PF03281">
    <property type="entry name" value="Mab-21"/>
    <property type="match status" value="1"/>
</dbReference>
<dbReference type="CDD" id="cd02249">
    <property type="entry name" value="ZZ"/>
    <property type="match status" value="1"/>
</dbReference>
<evidence type="ECO:0000256" key="10">
    <source>
        <dbReference type="ARBA" id="ARBA00022842"/>
    </source>
</evidence>
<dbReference type="InterPro" id="IPR046906">
    <property type="entry name" value="Mab-21_HhH/H2TH-like"/>
</dbReference>
<evidence type="ECO:0000313" key="14">
    <source>
        <dbReference type="Proteomes" id="UP001217089"/>
    </source>
</evidence>
<dbReference type="PANTHER" id="PTHR10656">
    <property type="entry name" value="CELL FATE DETERMINING PROTEIN MAB21-RELATED"/>
    <property type="match status" value="1"/>
</dbReference>
<organism evidence="13 14">
    <name type="scientific">Tegillarca granosa</name>
    <name type="common">Malaysian cockle</name>
    <name type="synonym">Anadara granosa</name>
    <dbReference type="NCBI Taxonomy" id="220873"/>
    <lineage>
        <taxon>Eukaryota</taxon>
        <taxon>Metazoa</taxon>
        <taxon>Spiralia</taxon>
        <taxon>Lophotrochozoa</taxon>
        <taxon>Mollusca</taxon>
        <taxon>Bivalvia</taxon>
        <taxon>Autobranchia</taxon>
        <taxon>Pteriomorphia</taxon>
        <taxon>Arcoida</taxon>
        <taxon>Arcoidea</taxon>
        <taxon>Arcidae</taxon>
        <taxon>Tegillarca</taxon>
    </lineage>
</organism>
<keyword evidence="8" id="KW-0862">Zinc</keyword>
<keyword evidence="3" id="KW-0808">Transferase</keyword>
<evidence type="ECO:0000256" key="2">
    <source>
        <dbReference type="ARBA" id="ARBA00008307"/>
    </source>
</evidence>
<dbReference type="SUPFAM" id="SSF57850">
    <property type="entry name" value="RING/U-box"/>
    <property type="match status" value="1"/>
</dbReference>
<comment type="caution">
    <text evidence="13">The sequence shown here is derived from an EMBL/GenBank/DDBJ whole genome shotgun (WGS) entry which is preliminary data.</text>
</comment>
<keyword evidence="10" id="KW-0460">Magnesium</keyword>
<evidence type="ECO:0000256" key="9">
    <source>
        <dbReference type="ARBA" id="ARBA00022840"/>
    </source>
</evidence>
<evidence type="ECO:0000256" key="8">
    <source>
        <dbReference type="ARBA" id="ARBA00022833"/>
    </source>
</evidence>
<dbReference type="Gene3D" id="1.10.1410.40">
    <property type="match status" value="1"/>
</dbReference>
<evidence type="ECO:0000259" key="12">
    <source>
        <dbReference type="PROSITE" id="PS50135"/>
    </source>
</evidence>
<keyword evidence="7 11" id="KW-0863">Zinc-finger</keyword>
<evidence type="ECO:0000256" key="4">
    <source>
        <dbReference type="ARBA" id="ARBA00022695"/>
    </source>
</evidence>
<feature type="domain" description="ZZ-type" evidence="12">
    <location>
        <begin position="629"/>
        <end position="679"/>
    </location>
</feature>
<keyword evidence="9" id="KW-0067">ATP-binding</keyword>
<evidence type="ECO:0000256" key="6">
    <source>
        <dbReference type="ARBA" id="ARBA00022741"/>
    </source>
</evidence>
<name>A0ABQ9EG55_TEGGR</name>
<accession>A0ABQ9EG55</accession>
<evidence type="ECO:0000256" key="11">
    <source>
        <dbReference type="PROSITE-ProRule" id="PRU00228"/>
    </source>
</evidence>
<evidence type="ECO:0000256" key="3">
    <source>
        <dbReference type="ARBA" id="ARBA00022679"/>
    </source>
</evidence>
<evidence type="ECO:0000256" key="7">
    <source>
        <dbReference type="ARBA" id="ARBA00022771"/>
    </source>
</evidence>
<gene>
    <name evidence="13" type="ORF">KUTeg_018896</name>
</gene>
<dbReference type="InterPro" id="IPR024810">
    <property type="entry name" value="MAB21L/cGLR"/>
</dbReference>
<evidence type="ECO:0000256" key="1">
    <source>
        <dbReference type="ARBA" id="ARBA00001946"/>
    </source>
</evidence>
<keyword evidence="6" id="KW-0547">Nucleotide-binding</keyword>
<keyword evidence="14" id="KW-1185">Reference proteome</keyword>
<dbReference type="Gene3D" id="3.30.60.90">
    <property type="match status" value="1"/>
</dbReference>
<reference evidence="13 14" key="1">
    <citation type="submission" date="2022-12" db="EMBL/GenBank/DDBJ databases">
        <title>Chromosome-level genome of Tegillarca granosa.</title>
        <authorList>
            <person name="Kim J."/>
        </authorList>
    </citation>
    <scope>NUCLEOTIDE SEQUENCE [LARGE SCALE GENOMIC DNA]</scope>
    <source>
        <strain evidence="13">Teg-2019</strain>
        <tissue evidence="13">Adductor muscle</tissue>
    </source>
</reference>
<dbReference type="InterPro" id="IPR043145">
    <property type="entry name" value="Znf_ZZ_sf"/>
</dbReference>
<keyword evidence="4" id="KW-0548">Nucleotidyltransferase</keyword>
<dbReference type="InterPro" id="IPR046903">
    <property type="entry name" value="Mab-21-like_nuc_Trfase"/>
</dbReference>
<dbReference type="EMBL" id="JARBDR010000917">
    <property type="protein sequence ID" value="KAJ8302500.1"/>
    <property type="molecule type" value="Genomic_DNA"/>
</dbReference>
<protein>
    <recommendedName>
        <fullName evidence="12">ZZ-type domain-containing protein</fullName>
    </recommendedName>
</protein>
<dbReference type="PROSITE" id="PS01357">
    <property type="entry name" value="ZF_ZZ_1"/>
    <property type="match status" value="1"/>
</dbReference>
<dbReference type="PROSITE" id="PS50135">
    <property type="entry name" value="ZF_ZZ_2"/>
    <property type="match status" value="1"/>
</dbReference>
<comment type="similarity">
    <text evidence="2">Belongs to the mab-21 family.</text>
</comment>
<dbReference type="SMART" id="SM00291">
    <property type="entry name" value="ZnF_ZZ"/>
    <property type="match status" value="1"/>
</dbReference>
<evidence type="ECO:0000256" key="5">
    <source>
        <dbReference type="ARBA" id="ARBA00022723"/>
    </source>
</evidence>
<dbReference type="PANTHER" id="PTHR10656:SF42">
    <property type="entry name" value="CYCLIC GMP-AMP SYNTHASE-LIKE PROTEIN-RELATED"/>
    <property type="match status" value="1"/>
</dbReference>
<dbReference type="Proteomes" id="UP001217089">
    <property type="component" value="Unassembled WGS sequence"/>
</dbReference>
<sequence length="686" mass="78886">MSNLFPSSAIDKQFVLERFSHIDATILSELKPYINEKRLQNFKTMLDDLLFRKDERCYQEMPLKVTCMPIFSSADVEVIGSASEGLSVTEYSEAGNNEEIDITAILKTIQGSESPDFYFQKDFVEVIHCSQFPGHVYLKIHHPETASEWTGLTNIASNTDGTLTEFYISPEGFTDELFLMNCYRESIENFARLFDVDNTNDLSSLMNKRSTGEDSELFPNQGLSEASDSVVSLISQEGPAIKYTLFDREKELTFQYDCAFAIWCRDWPQIAKPWKGRHRRSGWPPPSMVHEITKKGCLLVPKSPFKTITNLEWRLSFCLVERDLIKTLSEDQKLCYKVLKCIWRRVLKPPAGKALQSYHLKTVFLWECEDIAREDWERDKAVCRVMGLLQRLETYLVYEYCPHYIIPENNLFSDIDKDVLFRAAQRVQTAIVRADVVWINNECLTVLGPNKTRIGMQKGIQSLYIDTIERLGKNILPDGDNDEDYNNTNLASRVMDGIEKLITETIDKDISQFVVEYLRKSITINEDNLARVYICSRALPKALVKTNKIFVLEMLAVMMSSMMAWGEMIELVTSLEILKSGNFKEFGFPIDFALKESVSLLLQYGLQPELESLSDCERSDIDEEDFLDDEGFECDICDSKINGLRFHCIECPDFDMCSDCFNNKSYHPHELIEMDVDDSSPECNTQ</sequence>
<evidence type="ECO:0000313" key="13">
    <source>
        <dbReference type="EMBL" id="KAJ8302500.1"/>
    </source>
</evidence>
<dbReference type="Pfam" id="PF00569">
    <property type="entry name" value="ZZ"/>
    <property type="match status" value="1"/>
</dbReference>